<keyword evidence="1" id="KW-0175">Coiled coil</keyword>
<dbReference type="Proteomes" id="UP000070326">
    <property type="component" value="Unassembled WGS sequence"/>
</dbReference>
<dbReference type="eggNOG" id="COG2247">
    <property type="taxonomic scope" value="Bacteria"/>
</dbReference>
<dbReference type="Gene3D" id="3.40.50.12090">
    <property type="match status" value="2"/>
</dbReference>
<evidence type="ECO:0000256" key="1">
    <source>
        <dbReference type="SAM" id="Coils"/>
    </source>
</evidence>
<dbReference type="STRING" id="1261.HMPREF3195_01425"/>
<dbReference type="RefSeq" id="WP_061101951.1">
    <property type="nucleotide sequence ID" value="NZ_CAXUJS010000004.1"/>
</dbReference>
<keyword evidence="3" id="KW-0472">Membrane</keyword>
<reference evidence="4 5" key="1">
    <citation type="submission" date="2016-02" db="EMBL/GenBank/DDBJ databases">
        <authorList>
            <person name="Wen L."/>
            <person name="He K."/>
            <person name="Yang H."/>
        </authorList>
    </citation>
    <scope>NUCLEOTIDE SEQUENCE [LARGE SCALE GENOMIC DNA]</scope>
    <source>
        <strain evidence="4 5">MJR8628A</strain>
    </source>
</reference>
<dbReference type="Gene3D" id="1.20.1270.90">
    <property type="entry name" value="AF1782-like"/>
    <property type="match status" value="2"/>
</dbReference>
<feature type="transmembrane region" description="Helical" evidence="3">
    <location>
        <begin position="12"/>
        <end position="31"/>
    </location>
</feature>
<gene>
    <name evidence="4" type="ORF">HMPREF3195_01425</name>
</gene>
<keyword evidence="3" id="KW-0812">Transmembrane</keyword>
<evidence type="ECO:0000256" key="2">
    <source>
        <dbReference type="SAM" id="MobiDB-lite"/>
    </source>
</evidence>
<feature type="coiled-coil region" evidence="1">
    <location>
        <begin position="1009"/>
        <end position="1059"/>
    </location>
</feature>
<accession>A0A135YPH5</accession>
<dbReference type="InterPro" id="IPR051922">
    <property type="entry name" value="Bact_Sporulation_Assoc"/>
</dbReference>
<proteinExistence type="predicted"/>
<dbReference type="EMBL" id="LSQZ01000074">
    <property type="protein sequence ID" value="KXI11315.1"/>
    <property type="molecule type" value="Genomic_DNA"/>
</dbReference>
<protein>
    <submittedName>
        <fullName evidence="4">Iron transport-associated domain protein</fullName>
    </submittedName>
</protein>
<evidence type="ECO:0000313" key="4">
    <source>
        <dbReference type="EMBL" id="KXI11315.1"/>
    </source>
</evidence>
<comment type="caution">
    <text evidence="4">The sequence shown here is derived from an EMBL/GenBank/DDBJ whole genome shotgun (WGS) entry which is preliminary data.</text>
</comment>
<sequence>MLNKKYNISNKILSVALSLIMSTGSLIPVFAESNHIKNHTNVGILQNGKEESEAKTKLRKLVKEIISDKSILDRYIGTIFIKTVDNGTPFDVFSDASRMNPTAIKDTPWWKLWQEAYRINGKLENLTDAEAKSLYDNLMLEKTALYFPLSNELKEDGYYEGIEGDFDIYKVTSVNSYTPAQDIYVKGENNPDIKNLFGVVAVVKSGNEHDIMLSMKKEMVKSIKQISFNGISTVKPITAIKPVEEDSDIAMFSVTVPGEVGPENLVVNSLKYINNNNEEVTIREPFGIDIKYSQLKKSNTPLKKIRQPEYVEKRIEAWLKRADTIKREIMDSGESRKIDDAIRKIRTFKDLSEENLTNLYEIVKPIYYAEYKETSREILRKIISQQKSSLDSSVYSPETYTKESLETFKSELEHINRSMDNKDLSDLVGDVAKTTNLSFTVLRYNTEKLQGLYDKVKDRVDQRNRYEADSYAKFLVAFTKAEKWLNTTKKTMPVPNDTKEIYDELKKTANSLKRKDGSSDDLIEDDKNKHQEKDAIYDVKVNLQKPNGNVNTDFSQFINKDAKYIIKEGGKNKKLVLYLKPIMNGNKIDKLITDFQYSRRNILQTANTVTSKKFEFNFIDGTKNLYSPEKIELDVDGEQDLLPIDITYYDSKDNKDVKRYISDNKLSINYDDKIETNDENLKPDSGNGNNESKDYTVNVKFLHENGHSESHAAPALVNRAKLSIKGSDKILTLKLRPLLGEGGNPTGVISKIYYFEGNQKSGKKLEAKNKKLARIRMKYQSVDKEYEYPTEVEIPVDASTRQLYLNLDSATPVFGDKNHEHTVVLDIDYAKKTEGYNDNEVDKTQLINLINGINKKYYESYKNIIPEKPYENFMSAYNNAMSVRNNNNATIAEVNDAYKNLFNSIKKPNLYIEIDIVKKQADADIKSESESGKYTQESIKEAKKIAEDRYKELKEYLARDDIEDSKIDDYKYDIQHSPDRLRYDTSELEKVISEAEGKLNSGKYTDETVEYLKDKLADAKNFLKEAKTKNGQDKRSALIKEIDKAIKSLIEKKEKVSSQARKSLESKVNMAKKIEQGKKSKEAYDELNKVINESVNILNTSENDDDYNKQIEKLEKAIVKFKSSEDVKKDNADEKKEKENEKSDKKSIDAKIMDEDNKESMADIFLKDHKILTTYDKDKNQTTYELTFRMYDENKPSVGKLYVKNGETFKEAELIKEDKGVNTFKFIRNSKPERNIIIKMFIPAMNTEKTAKLTLNVNNEIVKSEITSLDGENRYDTASKISKMLYPNTNKKAVLASGQVTVDALSTSLFAKKKGAPILLTKASYLPSETIRELKRLGVSEVTIIGGYNTINRQVTDELRTMGISTERIYGKDRYDTARELANKSNSDLKKLVIVNGVNYADAISISGYCAQNDYNMILTNGKSLSDSDMSLINKADEVIIVGGYKSVSNDLERKLEMAAKKIRRISGYDRYETSLKLSEELYTKSDGIVMASGDNDKMTDALAGSQLAAYKKAPLQLVSNYMTSRQRKYIEDNKISSATILGGMNSIGRSVRESIKSLLVKN</sequence>
<organism evidence="4 5">
    <name type="scientific">Peptostreptococcus anaerobius</name>
    <dbReference type="NCBI Taxonomy" id="1261"/>
    <lineage>
        <taxon>Bacteria</taxon>
        <taxon>Bacillati</taxon>
        <taxon>Bacillota</taxon>
        <taxon>Clostridia</taxon>
        <taxon>Peptostreptococcales</taxon>
        <taxon>Peptostreptococcaceae</taxon>
        <taxon>Peptostreptococcus</taxon>
    </lineage>
</organism>
<dbReference type="Gene3D" id="2.60.40.1850">
    <property type="match status" value="1"/>
</dbReference>
<feature type="region of interest" description="Disordered" evidence="2">
    <location>
        <begin position="1128"/>
        <end position="1147"/>
    </location>
</feature>
<dbReference type="InterPro" id="IPR007253">
    <property type="entry name" value="Cell_wall-bd_2"/>
</dbReference>
<dbReference type="PANTHER" id="PTHR30032">
    <property type="entry name" value="N-ACETYLMURAMOYL-L-ALANINE AMIDASE-RELATED"/>
    <property type="match status" value="1"/>
</dbReference>
<dbReference type="PATRIC" id="fig|1261.5.peg.1429"/>
<dbReference type="Pfam" id="PF04122">
    <property type="entry name" value="CW_binding_2"/>
    <property type="match status" value="3"/>
</dbReference>
<keyword evidence="3" id="KW-1133">Transmembrane helix</keyword>
<dbReference type="SUPFAM" id="SSF158911">
    <property type="entry name" value="NEAT domain-like"/>
    <property type="match status" value="1"/>
</dbReference>
<evidence type="ECO:0000313" key="5">
    <source>
        <dbReference type="Proteomes" id="UP000070326"/>
    </source>
</evidence>
<evidence type="ECO:0000256" key="3">
    <source>
        <dbReference type="SAM" id="Phobius"/>
    </source>
</evidence>
<dbReference type="InterPro" id="IPR037250">
    <property type="entry name" value="NEAT_dom_sf"/>
</dbReference>
<dbReference type="PANTHER" id="PTHR30032:SF4">
    <property type="entry name" value="AMIDASE ENHANCER"/>
    <property type="match status" value="1"/>
</dbReference>
<name>A0A135YPH5_9FIRM</name>